<protein>
    <recommendedName>
        <fullName evidence="8">Methylated-DNA--protein-cysteine methyltransferase</fullName>
        <ecNumber evidence="8">2.1.1.63</ecNumber>
    </recommendedName>
    <alternativeName>
        <fullName evidence="8">6-O-methylguanine-DNA methyltransferase</fullName>
        <shortName evidence="8">MGMT</shortName>
    </alternativeName>
    <alternativeName>
        <fullName evidence="8">O-6-methylguanine-DNA-alkyltransferase</fullName>
    </alternativeName>
</protein>
<evidence type="ECO:0000256" key="5">
    <source>
        <dbReference type="ARBA" id="ARBA00022763"/>
    </source>
</evidence>
<name>A0ABU7R8K1_9ACTN</name>
<comment type="similarity">
    <text evidence="8">Belongs to the MGMT family.</text>
</comment>
<comment type="caution">
    <text evidence="12">The sequence shown here is derived from an EMBL/GenBank/DDBJ whole genome shotgun (WGS) entry which is preliminary data.</text>
</comment>
<dbReference type="InterPro" id="IPR036388">
    <property type="entry name" value="WH-like_DNA-bd_sf"/>
</dbReference>
<evidence type="ECO:0000313" key="13">
    <source>
        <dbReference type="Proteomes" id="UP001332931"/>
    </source>
</evidence>
<dbReference type="InterPro" id="IPR008332">
    <property type="entry name" value="MethylG_MeTrfase_N"/>
</dbReference>
<dbReference type="InterPro" id="IPR036631">
    <property type="entry name" value="MGMT_N_sf"/>
</dbReference>
<dbReference type="EMBL" id="JAZGJQ010000002">
    <property type="protein sequence ID" value="MEE6146911.1"/>
    <property type="molecule type" value="Genomic_DNA"/>
</dbReference>
<comment type="function">
    <text evidence="8">Involved in the cellular defense against the biological effects of O6-methylguanine (O6-MeG) and O4-methylthymine (O4-MeT) in DNA. Repairs the methylated nucleobase in DNA by stoichiometrically transferring the methyl group to a cysteine residue in the enzyme. This is a suicide reaction: the enzyme is irreversibly inactivated.</text>
</comment>
<dbReference type="InterPro" id="IPR023546">
    <property type="entry name" value="MGMT"/>
</dbReference>
<keyword evidence="3 8" id="KW-0489">Methyltransferase</keyword>
<proteinExistence type="inferred from homology"/>
<comment type="subcellular location">
    <subcellularLocation>
        <location evidence="8">Cytoplasm</location>
    </subcellularLocation>
</comment>
<dbReference type="PANTHER" id="PTHR10815:SF5">
    <property type="entry name" value="METHYLATED-DNA--PROTEIN-CYSTEINE METHYLTRANSFERASE"/>
    <property type="match status" value="1"/>
</dbReference>
<evidence type="ECO:0000256" key="8">
    <source>
        <dbReference type="HAMAP-Rule" id="MF_00772"/>
    </source>
</evidence>
<dbReference type="PANTHER" id="PTHR10815">
    <property type="entry name" value="METHYLATED-DNA--PROTEIN-CYSTEINE METHYLTRANSFERASE"/>
    <property type="match status" value="1"/>
</dbReference>
<accession>A0ABU7R8K1</accession>
<evidence type="ECO:0000259" key="11">
    <source>
        <dbReference type="Pfam" id="PF02870"/>
    </source>
</evidence>
<evidence type="ECO:0000256" key="6">
    <source>
        <dbReference type="ARBA" id="ARBA00023204"/>
    </source>
</evidence>
<feature type="active site" description="Nucleophile; methyl group acceptor" evidence="8">
    <location>
        <position position="135"/>
    </location>
</feature>
<keyword evidence="13" id="KW-1185">Reference proteome</keyword>
<dbReference type="Gene3D" id="3.30.160.70">
    <property type="entry name" value="Methylated DNA-protein cysteine methyltransferase domain"/>
    <property type="match status" value="1"/>
</dbReference>
<keyword evidence="4 8" id="KW-0808">Transferase</keyword>
<keyword evidence="6 8" id="KW-0234">DNA repair</keyword>
<dbReference type="NCBIfam" id="TIGR00589">
    <property type="entry name" value="ogt"/>
    <property type="match status" value="1"/>
</dbReference>
<reference evidence="12 13" key="1">
    <citation type="submission" date="2024-01" db="EMBL/GenBank/DDBJ databases">
        <title>Description of Olsenella sp. nov., isolated from pig feces.</title>
        <authorList>
            <person name="Chang Y.-H."/>
        </authorList>
    </citation>
    <scope>NUCLEOTIDE SEQUENCE [LARGE SCALE GENOMIC DNA]</scope>
    <source>
        <strain evidence="12 13">YH-ols2223</strain>
    </source>
</reference>
<keyword evidence="5 8" id="KW-0227">DNA damage</keyword>
<gene>
    <name evidence="12" type="ORF">VXJ25_02705</name>
</gene>
<dbReference type="InterPro" id="IPR014048">
    <property type="entry name" value="MethylDNA_cys_MeTrfase_DNA-bd"/>
</dbReference>
<comment type="catalytic activity">
    <reaction evidence="7 8">
        <text>a 6-O-methyl-2'-deoxyguanosine in DNA + L-cysteinyl-[protein] = S-methyl-L-cysteinyl-[protein] + a 2'-deoxyguanosine in DNA</text>
        <dbReference type="Rhea" id="RHEA:24000"/>
        <dbReference type="Rhea" id="RHEA-COMP:10131"/>
        <dbReference type="Rhea" id="RHEA-COMP:10132"/>
        <dbReference type="Rhea" id="RHEA-COMP:11367"/>
        <dbReference type="Rhea" id="RHEA-COMP:11368"/>
        <dbReference type="ChEBI" id="CHEBI:29950"/>
        <dbReference type="ChEBI" id="CHEBI:82612"/>
        <dbReference type="ChEBI" id="CHEBI:85445"/>
        <dbReference type="ChEBI" id="CHEBI:85448"/>
        <dbReference type="EC" id="2.1.1.63"/>
    </reaction>
</comment>
<dbReference type="GO" id="GO:0003908">
    <property type="term" value="F:methylated-DNA-[protein]-cysteine S-methyltransferase activity"/>
    <property type="evidence" value="ECO:0007669"/>
    <property type="project" value="UniProtKB-EC"/>
</dbReference>
<dbReference type="PROSITE" id="PS00374">
    <property type="entry name" value="MGMT"/>
    <property type="match status" value="1"/>
</dbReference>
<dbReference type="CDD" id="cd06445">
    <property type="entry name" value="ATase"/>
    <property type="match status" value="1"/>
</dbReference>
<dbReference type="Pfam" id="PF01035">
    <property type="entry name" value="DNA_binding_1"/>
    <property type="match status" value="1"/>
</dbReference>
<evidence type="ECO:0000256" key="1">
    <source>
        <dbReference type="ARBA" id="ARBA00001286"/>
    </source>
</evidence>
<feature type="domain" description="Methylated-DNA-[protein]-cysteine S-methyltransferase DNA binding" evidence="10">
    <location>
        <begin position="80"/>
        <end position="164"/>
    </location>
</feature>
<dbReference type="HAMAP" id="MF_00772">
    <property type="entry name" value="OGT"/>
    <property type="match status" value="1"/>
</dbReference>
<comment type="catalytic activity">
    <reaction evidence="1 8">
        <text>a 4-O-methyl-thymidine in DNA + L-cysteinyl-[protein] = a thymidine in DNA + S-methyl-L-cysteinyl-[protein]</text>
        <dbReference type="Rhea" id="RHEA:53428"/>
        <dbReference type="Rhea" id="RHEA-COMP:10131"/>
        <dbReference type="Rhea" id="RHEA-COMP:10132"/>
        <dbReference type="Rhea" id="RHEA-COMP:13555"/>
        <dbReference type="Rhea" id="RHEA-COMP:13556"/>
        <dbReference type="ChEBI" id="CHEBI:29950"/>
        <dbReference type="ChEBI" id="CHEBI:82612"/>
        <dbReference type="ChEBI" id="CHEBI:137386"/>
        <dbReference type="ChEBI" id="CHEBI:137387"/>
        <dbReference type="EC" id="2.1.1.63"/>
    </reaction>
</comment>
<feature type="region of interest" description="Disordered" evidence="9">
    <location>
        <begin position="172"/>
        <end position="191"/>
    </location>
</feature>
<organism evidence="12 13">
    <name type="scientific">Olsenella absiana</name>
    <dbReference type="NCBI Taxonomy" id="3115222"/>
    <lineage>
        <taxon>Bacteria</taxon>
        <taxon>Bacillati</taxon>
        <taxon>Actinomycetota</taxon>
        <taxon>Coriobacteriia</taxon>
        <taxon>Coriobacteriales</taxon>
        <taxon>Atopobiaceae</taxon>
        <taxon>Olsenella</taxon>
    </lineage>
</organism>
<dbReference type="Gene3D" id="1.10.10.10">
    <property type="entry name" value="Winged helix-like DNA-binding domain superfamily/Winged helix DNA-binding domain"/>
    <property type="match status" value="1"/>
</dbReference>
<evidence type="ECO:0000256" key="3">
    <source>
        <dbReference type="ARBA" id="ARBA00022603"/>
    </source>
</evidence>
<dbReference type="Pfam" id="PF02870">
    <property type="entry name" value="Methyltransf_1N"/>
    <property type="match status" value="1"/>
</dbReference>
<feature type="domain" description="Methylguanine DNA methyltransferase ribonuclease-like" evidence="11">
    <location>
        <begin position="4"/>
        <end position="66"/>
    </location>
</feature>
<dbReference type="SUPFAM" id="SSF53155">
    <property type="entry name" value="Methylated DNA-protein cysteine methyltransferase domain"/>
    <property type="match status" value="1"/>
</dbReference>
<dbReference type="EC" id="2.1.1.63" evidence="8"/>
<dbReference type="InterPro" id="IPR001497">
    <property type="entry name" value="MethylDNA_cys_MeTrfase_AS"/>
</dbReference>
<dbReference type="SUPFAM" id="SSF46767">
    <property type="entry name" value="Methylated DNA-protein cysteine methyltransferase, C-terminal domain"/>
    <property type="match status" value="1"/>
</dbReference>
<evidence type="ECO:0000313" key="12">
    <source>
        <dbReference type="EMBL" id="MEE6146911.1"/>
    </source>
</evidence>
<evidence type="ECO:0000256" key="7">
    <source>
        <dbReference type="ARBA" id="ARBA00049348"/>
    </source>
</evidence>
<comment type="miscellaneous">
    <text evidence="8">This enzyme catalyzes only one turnover and therefore is not strictly catalytic. According to one definition, an enzyme is a biocatalyst that acts repeatedly and over many reaction cycles.</text>
</comment>
<evidence type="ECO:0000259" key="10">
    <source>
        <dbReference type="Pfam" id="PF01035"/>
    </source>
</evidence>
<dbReference type="Proteomes" id="UP001332931">
    <property type="component" value="Unassembled WGS sequence"/>
</dbReference>
<evidence type="ECO:0000256" key="2">
    <source>
        <dbReference type="ARBA" id="ARBA00022490"/>
    </source>
</evidence>
<dbReference type="RefSeq" id="WP_330957678.1">
    <property type="nucleotide sequence ID" value="NZ_JAZGJQ010000002.1"/>
</dbReference>
<evidence type="ECO:0000256" key="4">
    <source>
        <dbReference type="ARBA" id="ARBA00022679"/>
    </source>
</evidence>
<dbReference type="InterPro" id="IPR036217">
    <property type="entry name" value="MethylDNA_cys_MeTrfase_DNAb"/>
</dbReference>
<sequence length="191" mass="20216">MHYVTRIETPLGRLVAASDGVAVVGLWFEGQAHFGATLDEARERADGLPVFEDLRRWLNTYFEGRDPGPHPACSPEGTTFRLAVWRELAKVPYGTTVTYGELGRRVAHELGRGSWSARAVGGAVGHNPISILLPCHRVVGADGSLTGYAGGIETKAALLALEGVDVGGLRLPRGSALPTSTPSTAPAHRGL</sequence>
<evidence type="ECO:0000256" key="9">
    <source>
        <dbReference type="SAM" id="MobiDB-lite"/>
    </source>
</evidence>
<keyword evidence="2 8" id="KW-0963">Cytoplasm</keyword>
<dbReference type="GO" id="GO:0032259">
    <property type="term" value="P:methylation"/>
    <property type="evidence" value="ECO:0007669"/>
    <property type="project" value="UniProtKB-KW"/>
</dbReference>